<dbReference type="EMBL" id="JARKIB010000003">
    <property type="protein sequence ID" value="KAJ7782692.1"/>
    <property type="molecule type" value="Genomic_DNA"/>
</dbReference>
<feature type="compositionally biased region" description="Low complexity" evidence="1">
    <location>
        <begin position="326"/>
        <end position="355"/>
    </location>
</feature>
<evidence type="ECO:0000256" key="1">
    <source>
        <dbReference type="SAM" id="MobiDB-lite"/>
    </source>
</evidence>
<reference evidence="2" key="1">
    <citation type="submission" date="2023-03" db="EMBL/GenBank/DDBJ databases">
        <title>Massive genome expansion in bonnet fungi (Mycena s.s.) driven by repeated elements and novel gene families across ecological guilds.</title>
        <authorList>
            <consortium name="Lawrence Berkeley National Laboratory"/>
            <person name="Harder C.B."/>
            <person name="Miyauchi S."/>
            <person name="Viragh M."/>
            <person name="Kuo A."/>
            <person name="Thoen E."/>
            <person name="Andreopoulos B."/>
            <person name="Lu D."/>
            <person name="Skrede I."/>
            <person name="Drula E."/>
            <person name="Henrissat B."/>
            <person name="Morin E."/>
            <person name="Kohler A."/>
            <person name="Barry K."/>
            <person name="LaButti K."/>
            <person name="Morin E."/>
            <person name="Salamov A."/>
            <person name="Lipzen A."/>
            <person name="Mereny Z."/>
            <person name="Hegedus B."/>
            <person name="Baldrian P."/>
            <person name="Stursova M."/>
            <person name="Weitz H."/>
            <person name="Taylor A."/>
            <person name="Grigoriev I.V."/>
            <person name="Nagy L.G."/>
            <person name="Martin F."/>
            <person name="Kauserud H."/>
        </authorList>
    </citation>
    <scope>NUCLEOTIDE SEQUENCE</scope>
    <source>
        <strain evidence="2">CBHHK182m</strain>
    </source>
</reference>
<dbReference type="Proteomes" id="UP001215598">
    <property type="component" value="Unassembled WGS sequence"/>
</dbReference>
<feature type="region of interest" description="Disordered" evidence="1">
    <location>
        <begin position="260"/>
        <end position="432"/>
    </location>
</feature>
<comment type="caution">
    <text evidence="2">The sequence shown here is derived from an EMBL/GenBank/DDBJ whole genome shotgun (WGS) entry which is preliminary data.</text>
</comment>
<evidence type="ECO:0000313" key="3">
    <source>
        <dbReference type="Proteomes" id="UP001215598"/>
    </source>
</evidence>
<organism evidence="2 3">
    <name type="scientific">Mycena metata</name>
    <dbReference type="NCBI Taxonomy" id="1033252"/>
    <lineage>
        <taxon>Eukaryota</taxon>
        <taxon>Fungi</taxon>
        <taxon>Dikarya</taxon>
        <taxon>Basidiomycota</taxon>
        <taxon>Agaricomycotina</taxon>
        <taxon>Agaricomycetes</taxon>
        <taxon>Agaricomycetidae</taxon>
        <taxon>Agaricales</taxon>
        <taxon>Marasmiineae</taxon>
        <taxon>Mycenaceae</taxon>
        <taxon>Mycena</taxon>
    </lineage>
</organism>
<name>A0AAD7KC45_9AGAR</name>
<gene>
    <name evidence="2" type="ORF">B0H16DRAFT_1493986</name>
</gene>
<evidence type="ECO:0000313" key="2">
    <source>
        <dbReference type="EMBL" id="KAJ7782692.1"/>
    </source>
</evidence>
<protein>
    <submittedName>
        <fullName evidence="2">Uncharacterized protein</fullName>
    </submittedName>
</protein>
<dbReference type="AlphaFoldDB" id="A0AAD7KC45"/>
<sequence>MLSRRVGQRAVRYASSAAANAATSSAPPPKAVEEHPHLAHVLGKRAISARTTDQIVSPADAFAIVRAIEHRFGRVSQFRFVKDSDPNHFRGKAQIAFADPATYDRVPTTVTRLRVKVPPANNIPESGGVGLADIAPYLDAQERSGNDLPAEVDEDSEEPPTDGSRIIELDIQHSLLTPRLKLTGLASSTPRPIVAATANRTNIISTFVSWGGFAPLSPLPQSVEVTQSDLYCGEPKVEHPHMQNQLQVWKKWLYGPEGVPQARTTSTVAPSPPADATQEAAEPQTDVQEVQSEPPPQATQTSSFDSTDALPWLSAGPASPPPKSSPPTASTSAPSPTTPTSEQTPTLEPQTQPKPADSKPTKGQASVKVKLAPITAPAPDASIRRSQARAARGVVLKNLPKPPPTSKPKKGFAQGPPAPPKPVAKVVSDEQG</sequence>
<proteinExistence type="predicted"/>
<accession>A0AAD7KC45</accession>
<keyword evidence="3" id="KW-1185">Reference proteome</keyword>